<dbReference type="KEGG" id="clt:CM240_3032"/>
<accession>W6S2L4</accession>
<sequence length="67" mass="7593">MYREHYLVNGLTNSNMKTQVKNALKDIDGVNQVWVNLAKETVEVIYNEPATEAEIISCIENTGHNVE</sequence>
<protein>
    <recommendedName>
        <fullName evidence="1">HMA domain-containing protein</fullName>
    </recommendedName>
</protein>
<name>W6S2L4_9CLOT</name>
<dbReference type="PATRIC" id="fig|1216932.3.peg.3000"/>
<evidence type="ECO:0000313" key="3">
    <source>
        <dbReference type="Proteomes" id="UP000019426"/>
    </source>
</evidence>
<dbReference type="Gene3D" id="3.30.70.100">
    <property type="match status" value="1"/>
</dbReference>
<dbReference type="Proteomes" id="UP000019426">
    <property type="component" value="Chromosome M2/40_rep2"/>
</dbReference>
<reference evidence="2 3" key="1">
    <citation type="submission" date="2013-11" db="EMBL/GenBank/DDBJ databases">
        <title>Complete genome sequence of Clostridum sp. M2/40.</title>
        <authorList>
            <person name="Wibberg D."/>
            <person name="Puehler A."/>
            <person name="Schlueter A."/>
        </authorList>
    </citation>
    <scope>NUCLEOTIDE SEQUENCE [LARGE SCALE GENOMIC DNA]</scope>
    <source>
        <strain evidence="3">M2/40</strain>
    </source>
</reference>
<keyword evidence="3" id="KW-1185">Reference proteome</keyword>
<evidence type="ECO:0000259" key="1">
    <source>
        <dbReference type="PROSITE" id="PS50846"/>
    </source>
</evidence>
<organism evidence="2 3">
    <name type="scientific">Clostridium bornimense</name>
    <dbReference type="NCBI Taxonomy" id="1216932"/>
    <lineage>
        <taxon>Bacteria</taxon>
        <taxon>Bacillati</taxon>
        <taxon>Bacillota</taxon>
        <taxon>Clostridia</taxon>
        <taxon>Eubacteriales</taxon>
        <taxon>Clostridiaceae</taxon>
        <taxon>Clostridium</taxon>
    </lineage>
</organism>
<dbReference type="HOGENOM" id="CLU_134973_10_4_9"/>
<proteinExistence type="predicted"/>
<dbReference type="OrthoDB" id="1913655at2"/>
<dbReference type="Pfam" id="PF00403">
    <property type="entry name" value="HMA"/>
    <property type="match status" value="1"/>
</dbReference>
<dbReference type="CDD" id="cd00371">
    <property type="entry name" value="HMA"/>
    <property type="match status" value="1"/>
</dbReference>
<dbReference type="EMBL" id="HG917869">
    <property type="protein sequence ID" value="CDM70149.1"/>
    <property type="molecule type" value="Genomic_DNA"/>
</dbReference>
<dbReference type="SUPFAM" id="SSF55008">
    <property type="entry name" value="HMA, heavy metal-associated domain"/>
    <property type="match status" value="1"/>
</dbReference>
<dbReference type="GO" id="GO:0046872">
    <property type="term" value="F:metal ion binding"/>
    <property type="evidence" value="ECO:0007669"/>
    <property type="project" value="InterPro"/>
</dbReference>
<gene>
    <name evidence="2" type="ORF">CM240_3032</name>
</gene>
<evidence type="ECO:0000313" key="2">
    <source>
        <dbReference type="EMBL" id="CDM70149.1"/>
    </source>
</evidence>
<dbReference type="STRING" id="1216932.CM240_3032"/>
<dbReference type="InterPro" id="IPR006121">
    <property type="entry name" value="HMA_dom"/>
</dbReference>
<dbReference type="AlphaFoldDB" id="W6S2L4"/>
<dbReference type="eggNOG" id="COG2608">
    <property type="taxonomic scope" value="Bacteria"/>
</dbReference>
<dbReference type="PROSITE" id="PS50846">
    <property type="entry name" value="HMA_2"/>
    <property type="match status" value="1"/>
</dbReference>
<dbReference type="RefSeq" id="WP_044040299.1">
    <property type="nucleotide sequence ID" value="NZ_HG917869.1"/>
</dbReference>
<dbReference type="InterPro" id="IPR036163">
    <property type="entry name" value="HMA_dom_sf"/>
</dbReference>
<feature type="domain" description="HMA" evidence="1">
    <location>
        <begin position="2"/>
        <end position="67"/>
    </location>
</feature>